<comment type="caution">
    <text evidence="1">The sequence shown here is derived from an EMBL/GenBank/DDBJ whole genome shotgun (WGS) entry which is preliminary data.</text>
</comment>
<proteinExistence type="predicted"/>
<organism evidence="1 2">
    <name type="scientific">Bifidobacterium goeldii</name>
    <dbReference type="NCBI Taxonomy" id="2306975"/>
    <lineage>
        <taxon>Bacteria</taxon>
        <taxon>Bacillati</taxon>
        <taxon>Actinomycetota</taxon>
        <taxon>Actinomycetes</taxon>
        <taxon>Bifidobacteriales</taxon>
        <taxon>Bifidobacteriaceae</taxon>
        <taxon>Bifidobacterium</taxon>
    </lineage>
</organism>
<name>A0A430FLC1_9BIFI</name>
<dbReference type="AlphaFoldDB" id="A0A430FLC1"/>
<keyword evidence="2" id="KW-1185">Reference proteome</keyword>
<dbReference type="EMBL" id="QXGL01000002">
    <property type="protein sequence ID" value="RSX53646.1"/>
    <property type="molecule type" value="Genomic_DNA"/>
</dbReference>
<reference evidence="1 2" key="1">
    <citation type="submission" date="2018-09" db="EMBL/GenBank/DDBJ databases">
        <title>Characterization of the phylogenetic diversity of five novel species belonging to the genus Bifidobacterium.</title>
        <authorList>
            <person name="Lugli G.A."/>
            <person name="Duranti S."/>
            <person name="Milani C."/>
        </authorList>
    </citation>
    <scope>NUCLEOTIDE SEQUENCE [LARGE SCALE GENOMIC DNA]</scope>
    <source>
        <strain evidence="1 2">2034B</strain>
    </source>
</reference>
<evidence type="ECO:0000313" key="1">
    <source>
        <dbReference type="EMBL" id="RSX53646.1"/>
    </source>
</evidence>
<evidence type="ECO:0000313" key="2">
    <source>
        <dbReference type="Proteomes" id="UP000287533"/>
    </source>
</evidence>
<sequence length="66" mass="7167">MKKNQQSPSNSVDVVKMGLQETDVVKKGRENGFLAPFMALFSPLSVYGVRFSPHTSNIGGGGRCEH</sequence>
<dbReference type="RefSeq" id="WP_125980372.1">
    <property type="nucleotide sequence ID" value="NZ_QXGL01000002.1"/>
</dbReference>
<dbReference type="Proteomes" id="UP000287533">
    <property type="component" value="Unassembled WGS sequence"/>
</dbReference>
<gene>
    <name evidence="1" type="ORF">D2E25_0969</name>
</gene>
<accession>A0A430FLC1</accession>
<protein>
    <submittedName>
        <fullName evidence="1">Uncharacterized protein</fullName>
    </submittedName>
</protein>